<feature type="compositionally biased region" description="Low complexity" evidence="5">
    <location>
        <begin position="85"/>
        <end position="94"/>
    </location>
</feature>
<reference evidence="8 9" key="1">
    <citation type="submission" date="2016-09" db="EMBL/GenBank/DDBJ databases">
        <title>Extensive genetic diversity and differential bi-allelic expression allows diatom success in the polar Southern Ocean.</title>
        <authorList>
            <consortium name="DOE Joint Genome Institute"/>
            <person name="Mock T."/>
            <person name="Otillar R.P."/>
            <person name="Strauss J."/>
            <person name="Dupont C."/>
            <person name="Frickenhaus S."/>
            <person name="Maumus F."/>
            <person name="Mcmullan M."/>
            <person name="Sanges R."/>
            <person name="Schmutz J."/>
            <person name="Toseland A."/>
            <person name="Valas R."/>
            <person name="Veluchamy A."/>
            <person name="Ward B.J."/>
            <person name="Allen A."/>
            <person name="Barry K."/>
            <person name="Falciatore A."/>
            <person name="Ferrante M."/>
            <person name="Fortunato A.E."/>
            <person name="Gloeckner G."/>
            <person name="Gruber A."/>
            <person name="Hipkin R."/>
            <person name="Janech M."/>
            <person name="Kroth P."/>
            <person name="Leese F."/>
            <person name="Lindquist E."/>
            <person name="Lyon B.R."/>
            <person name="Martin J."/>
            <person name="Mayer C."/>
            <person name="Parker M."/>
            <person name="Quesneville H."/>
            <person name="Raymond J."/>
            <person name="Uhlig C."/>
            <person name="Valentin K.U."/>
            <person name="Worden A.Z."/>
            <person name="Armbrust E.V."/>
            <person name="Bowler C."/>
            <person name="Green B."/>
            <person name="Moulton V."/>
            <person name="Van Oosterhout C."/>
            <person name="Grigoriev I."/>
        </authorList>
    </citation>
    <scope>NUCLEOTIDE SEQUENCE [LARGE SCALE GENOMIC DNA]</scope>
    <source>
        <strain evidence="8 9">CCMP1102</strain>
    </source>
</reference>
<dbReference type="OrthoDB" id="5600252at2759"/>
<feature type="compositionally biased region" description="Basic and acidic residues" evidence="5">
    <location>
        <begin position="101"/>
        <end position="123"/>
    </location>
</feature>
<dbReference type="InterPro" id="IPR001650">
    <property type="entry name" value="Helicase_C-like"/>
</dbReference>
<dbReference type="InterPro" id="IPR002464">
    <property type="entry name" value="DNA/RNA_helicase_DEAH_CS"/>
</dbReference>
<dbReference type="Proteomes" id="UP000095751">
    <property type="component" value="Unassembled WGS sequence"/>
</dbReference>
<feature type="compositionally biased region" description="Acidic residues" evidence="5">
    <location>
        <begin position="335"/>
        <end position="355"/>
    </location>
</feature>
<feature type="region of interest" description="Disordered" evidence="5">
    <location>
        <begin position="576"/>
        <end position="601"/>
    </location>
</feature>
<dbReference type="InParanoid" id="A0A1E7F0H0"/>
<dbReference type="GO" id="GO:0005524">
    <property type="term" value="F:ATP binding"/>
    <property type="evidence" value="ECO:0007669"/>
    <property type="project" value="UniProtKB-KW"/>
</dbReference>
<feature type="domain" description="Helicase C-terminal" evidence="7">
    <location>
        <begin position="794"/>
        <end position="964"/>
    </location>
</feature>
<feature type="compositionally biased region" description="Low complexity" evidence="5">
    <location>
        <begin position="169"/>
        <end position="181"/>
    </location>
</feature>
<dbReference type="Pfam" id="PF00271">
    <property type="entry name" value="Helicase_C"/>
    <property type="match status" value="1"/>
</dbReference>
<keyword evidence="1" id="KW-0547">Nucleotide-binding</keyword>
<sequence length="1411" mass="155809">MHIKLSLYHLIGTLYMLGWVRMPESGVVQVASTTGHDLVLPPRIEQSMIGGDRKIKGGGRAVMSRESQEALIGLLMRLSEEDDNSNSNSNSNNSKAFTESLSKHDRKHQEKKFLRRLVRDYEKKKLRKKFNTNHSNDNNNKGRSTSPVPTTNTTSSTFNIGSRKKKSDSGNITSSSSISSGSGSGNEKVRIELVEAIFKDEKKKSSNKKKKSDDDKKSSSKKKKKDNDEESSLSLLLDFKEGTKKVIVVPKSTTSTNLLKLAQSKLRMKKKPVRVFLKIVSSSRTTPTILDLTDDDCSSSSTCDDLSGVDDGTVIYITSTVKPTIGATNTTTTSDDGDDNDNDNVNCDTDDDNDNDNDKVVVDPLELVKRAYERQEQHQRGQKQQRRQQQQQQQQQNQNQIPITTQIIVDEEKKRKNSIIRSGLPAASYKDKIIDAVTTNRVVVLCGATGCGKSTQVPQFLLENIQEEEKEKNEEKRNENEIGIAQSELESESLSSRRIISRCRRRRPYIVVTQPRKVAAISLANRVSEERGGPLPGKVGSEIGYMVRSDRRVEERSCRIIYLTVGILLRMLVQPSSPPPPPLQDNENNNDDDNNSSSLLPPPLSIDTISHLIIDEVHERDVNTDFTLTLLKGLMGTPRLSHLRLILMSATASSELFVRYFTTTTTSSSRDKSRSHPSPDGNATAIATTTTTTTTPVVLEIPGRTFPVDIKWLPDCEMFSEASIWRPNNNNSGGDGGGGGGGNNKENDDIGGPTLSPRSKDKIDDRFIRSLIAKIVLQQQSEGQLHVQHDNNPQYRNMTRNTGAILVFLPGRGEIESLASCLYGDETIVGDRNLCTVLKLHSAVPKSEQDRVFKPAVQGTVKIVLATNIAETSVTIPDVSHVIDTCRVKESRYNASTRIKELVTVWTSRASLKQRSGRAGRTSAGVCWRLCTEDFCEQNMLDQTTPEMLRTPLDELILQICLLYEQRRDEFYRKKKEAVDGSGKNGGGAGSSFATGAKPIKFLSMTPAPPPKHSLLQACRHLLEVDALTVVDTGSESGGDNDTDEEELTWSYRLTPLGYHLSRLPMDAKVGKVLIVGCILGCLDGALTVAAALSCTKSCFLAGFGRQVNPAAIQARDSLIENGFGGKDWMGGTVKGDLIAVIAAYRAWKKQKSDGQKWKFCNAHALDNNTLKDMNQLFNQFTDLIIDAGFVTRPARTTDGGRHNTGSLLEMEDCNHASEDALLTSCCLVAGLYPNICSLTRPRKGGPKGGRLLSSDGDECRPQSNSFQRERVKQAAETGKDAYAVYHAKHRSIGTVGTLSSGPQRPPQVFLTELNFISRFALLLFGGELEIVKNALIVDGWLKFKVGDGDTKKGDIDNAVLILSLRERLDKIILEHVLETFASPEEKSKMSERHRSVIKVVRKLLSEEGRK</sequence>
<dbReference type="EMBL" id="KV784366">
    <property type="protein sequence ID" value="OEU11681.1"/>
    <property type="molecule type" value="Genomic_DNA"/>
</dbReference>
<dbReference type="InterPro" id="IPR007502">
    <property type="entry name" value="Helicase-assoc_dom"/>
</dbReference>
<dbReference type="PANTHER" id="PTHR18934">
    <property type="entry name" value="ATP-DEPENDENT RNA HELICASE"/>
    <property type="match status" value="1"/>
</dbReference>
<dbReference type="SUPFAM" id="SSF52540">
    <property type="entry name" value="P-loop containing nucleoside triphosphate hydrolases"/>
    <property type="match status" value="1"/>
</dbReference>
<dbReference type="KEGG" id="fcy:FRACYDRAFT_244804"/>
<dbReference type="GO" id="GO:0004386">
    <property type="term" value="F:helicase activity"/>
    <property type="evidence" value="ECO:0007669"/>
    <property type="project" value="UniProtKB-KW"/>
</dbReference>
<feature type="region of interest" description="Disordered" evidence="5">
    <location>
        <begin position="325"/>
        <end position="359"/>
    </location>
</feature>
<evidence type="ECO:0000256" key="5">
    <source>
        <dbReference type="SAM" id="MobiDB-lite"/>
    </source>
</evidence>
<dbReference type="SMART" id="SM00487">
    <property type="entry name" value="DEXDc"/>
    <property type="match status" value="1"/>
</dbReference>
<dbReference type="CDD" id="cd18791">
    <property type="entry name" value="SF2_C_RHA"/>
    <property type="match status" value="1"/>
</dbReference>
<feature type="domain" description="Helicase ATP-binding" evidence="6">
    <location>
        <begin position="434"/>
        <end position="670"/>
    </location>
</feature>
<proteinExistence type="predicted"/>
<keyword evidence="9" id="KW-1185">Reference proteome</keyword>
<dbReference type="FunFam" id="1.20.120.1080:FF:000097">
    <property type="entry name" value="Uncharacterized protein"/>
    <property type="match status" value="1"/>
</dbReference>
<feature type="compositionally biased region" description="Low complexity" evidence="5">
    <location>
        <begin position="387"/>
        <end position="399"/>
    </location>
</feature>
<dbReference type="SMART" id="SM00490">
    <property type="entry name" value="HELICc"/>
    <property type="match status" value="1"/>
</dbReference>
<dbReference type="CDD" id="cd17917">
    <property type="entry name" value="DEXHc_RHA-like"/>
    <property type="match status" value="1"/>
</dbReference>
<evidence type="ECO:0000313" key="9">
    <source>
        <dbReference type="Proteomes" id="UP000095751"/>
    </source>
</evidence>
<feature type="compositionally biased region" description="Low complexity" evidence="5">
    <location>
        <begin position="144"/>
        <end position="157"/>
    </location>
</feature>
<dbReference type="PROSITE" id="PS51194">
    <property type="entry name" value="HELICASE_CTER"/>
    <property type="match status" value="1"/>
</dbReference>
<protein>
    <submittedName>
        <fullName evidence="8">p-loop containing nucleoside triphosphate hydrolase protein</fullName>
    </submittedName>
</protein>
<dbReference type="Gene3D" id="1.20.120.1080">
    <property type="match status" value="1"/>
</dbReference>
<dbReference type="InterPro" id="IPR014001">
    <property type="entry name" value="Helicase_ATP-bd"/>
</dbReference>
<dbReference type="Pfam" id="PF00270">
    <property type="entry name" value="DEAD"/>
    <property type="match status" value="1"/>
</dbReference>
<feature type="region of interest" description="Disordered" evidence="5">
    <location>
        <begin position="724"/>
        <end position="760"/>
    </location>
</feature>
<feature type="region of interest" description="Disordered" evidence="5">
    <location>
        <begin position="81"/>
        <end position="186"/>
    </location>
</feature>
<evidence type="ECO:0000256" key="1">
    <source>
        <dbReference type="ARBA" id="ARBA00022741"/>
    </source>
</evidence>
<accession>A0A1E7F0H0</accession>
<dbReference type="InterPro" id="IPR011545">
    <property type="entry name" value="DEAD/DEAH_box_helicase_dom"/>
</dbReference>
<dbReference type="PROSITE" id="PS51192">
    <property type="entry name" value="HELICASE_ATP_BIND_1"/>
    <property type="match status" value="1"/>
</dbReference>
<evidence type="ECO:0000259" key="6">
    <source>
        <dbReference type="PROSITE" id="PS51192"/>
    </source>
</evidence>
<dbReference type="GO" id="GO:0016787">
    <property type="term" value="F:hydrolase activity"/>
    <property type="evidence" value="ECO:0007669"/>
    <property type="project" value="UniProtKB-KW"/>
</dbReference>
<keyword evidence="4" id="KW-0067">ATP-binding</keyword>
<keyword evidence="3" id="KW-0347">Helicase</keyword>
<evidence type="ECO:0000256" key="4">
    <source>
        <dbReference type="ARBA" id="ARBA00022840"/>
    </source>
</evidence>
<dbReference type="SMART" id="SM00847">
    <property type="entry name" value="HA2"/>
    <property type="match status" value="1"/>
</dbReference>
<feature type="region of interest" description="Disordered" evidence="5">
    <location>
        <begin position="202"/>
        <end position="232"/>
    </location>
</feature>
<dbReference type="Gene3D" id="3.40.50.300">
    <property type="entry name" value="P-loop containing nucleotide triphosphate hydrolases"/>
    <property type="match status" value="2"/>
</dbReference>
<feature type="compositionally biased region" description="Gly residues" evidence="5">
    <location>
        <begin position="733"/>
        <end position="743"/>
    </location>
</feature>
<keyword evidence="2 8" id="KW-0378">Hydrolase</keyword>
<feature type="compositionally biased region" description="Polar residues" evidence="5">
    <location>
        <begin position="132"/>
        <end position="143"/>
    </location>
</feature>
<feature type="region of interest" description="Disordered" evidence="5">
    <location>
        <begin position="666"/>
        <end position="691"/>
    </location>
</feature>
<dbReference type="PANTHER" id="PTHR18934:SF119">
    <property type="entry name" value="ATP-DEPENDENT RNA HELICASE A"/>
    <property type="match status" value="1"/>
</dbReference>
<evidence type="ECO:0000256" key="3">
    <source>
        <dbReference type="ARBA" id="ARBA00022806"/>
    </source>
</evidence>
<name>A0A1E7F0H0_9STRA</name>
<dbReference type="GO" id="GO:0003723">
    <property type="term" value="F:RNA binding"/>
    <property type="evidence" value="ECO:0007669"/>
    <property type="project" value="TreeGrafter"/>
</dbReference>
<feature type="region of interest" description="Disordered" evidence="5">
    <location>
        <begin position="1244"/>
        <end position="1270"/>
    </location>
</feature>
<dbReference type="PROSITE" id="PS00690">
    <property type="entry name" value="DEAH_ATP_HELICASE"/>
    <property type="match status" value="1"/>
</dbReference>
<dbReference type="Pfam" id="PF21010">
    <property type="entry name" value="HA2_C"/>
    <property type="match status" value="1"/>
</dbReference>
<evidence type="ECO:0000256" key="2">
    <source>
        <dbReference type="ARBA" id="ARBA00022801"/>
    </source>
</evidence>
<gene>
    <name evidence="8" type="ORF">FRACYDRAFT_244804</name>
</gene>
<feature type="region of interest" description="Disordered" evidence="5">
    <location>
        <begin position="373"/>
        <end position="399"/>
    </location>
</feature>
<dbReference type="InterPro" id="IPR027417">
    <property type="entry name" value="P-loop_NTPase"/>
</dbReference>
<evidence type="ECO:0000313" key="8">
    <source>
        <dbReference type="EMBL" id="OEU11681.1"/>
    </source>
</evidence>
<evidence type="ECO:0000259" key="7">
    <source>
        <dbReference type="PROSITE" id="PS51194"/>
    </source>
</evidence>
<organism evidence="8 9">
    <name type="scientific">Fragilariopsis cylindrus CCMP1102</name>
    <dbReference type="NCBI Taxonomy" id="635003"/>
    <lineage>
        <taxon>Eukaryota</taxon>
        <taxon>Sar</taxon>
        <taxon>Stramenopiles</taxon>
        <taxon>Ochrophyta</taxon>
        <taxon>Bacillariophyta</taxon>
        <taxon>Bacillariophyceae</taxon>
        <taxon>Bacillariophycidae</taxon>
        <taxon>Bacillariales</taxon>
        <taxon>Bacillariaceae</taxon>
        <taxon>Fragilariopsis</taxon>
    </lineage>
</organism>